<feature type="domain" description="ART-PolyVal-like" evidence="1">
    <location>
        <begin position="81"/>
        <end position="267"/>
    </location>
</feature>
<reference evidence="2" key="3">
    <citation type="journal article" date="2004" name="J. Bacteriol.">
        <title>The Bacteroides fragilis pathogenicity island is contained in a putative novel conjugative transposon.</title>
        <authorList>
            <person name="Franco A.A."/>
        </authorList>
    </citation>
    <scope>NUCLEOTIDE SEQUENCE</scope>
    <source>
        <strain evidence="2">86-5443-2-2</strain>
    </source>
</reference>
<evidence type="ECO:0000313" key="2">
    <source>
        <dbReference type="EMBL" id="AAQ84476.1"/>
    </source>
</evidence>
<evidence type="ECO:0000259" key="1">
    <source>
        <dbReference type="Pfam" id="PF18760"/>
    </source>
</evidence>
<dbReference type="Pfam" id="PF18760">
    <property type="entry name" value="ART-PolyVal"/>
    <property type="match status" value="1"/>
</dbReference>
<protein>
    <recommendedName>
        <fullName evidence="1">ART-PolyVal-like domain-containing protein</fullName>
    </recommendedName>
</protein>
<name>Q6UCA1_BACFG</name>
<dbReference type="EMBL" id="AY372755">
    <property type="protein sequence ID" value="AAQ84476.1"/>
    <property type="molecule type" value="Genomic_DNA"/>
</dbReference>
<proteinExistence type="predicted"/>
<reference evidence="2" key="1">
    <citation type="journal article" date="1997" name="Infect. Immun.">
        <title>Cloning and characterization of the Bacteroides fragilis metalloprotease toxin gene.</title>
        <authorList>
            <person name="Franco A.A."/>
            <person name="Mundy L.M."/>
            <person name="Trucksis M."/>
            <person name="Wu S."/>
            <person name="Kaper J.B."/>
            <person name="Sears C.L."/>
        </authorList>
    </citation>
    <scope>NUCLEOTIDE SEQUENCE</scope>
    <source>
        <strain evidence="2">86-5443-2-2</strain>
    </source>
</reference>
<organism evidence="2">
    <name type="scientific">Bacteroides fragilis</name>
    <dbReference type="NCBI Taxonomy" id="817"/>
    <lineage>
        <taxon>Bacteria</taxon>
        <taxon>Pseudomonadati</taxon>
        <taxon>Bacteroidota</taxon>
        <taxon>Bacteroidia</taxon>
        <taxon>Bacteroidales</taxon>
        <taxon>Bacteroidaceae</taxon>
        <taxon>Bacteroides</taxon>
    </lineage>
</organism>
<dbReference type="InterPro" id="IPR049522">
    <property type="entry name" value="ART-PolyVal_dom"/>
</dbReference>
<accession>Q6UCA1</accession>
<sequence>MTNQVTYLFFHGMKQISEHLFTTEEQAIIARSKAEGSYMKAPNGQATNLNEKQWAQVRTRAFREWFGDWENNPNEASKVRDANGEPLVVYHGTPISRDQAADRSKFRIADDWKIQTINAPFHTFRGGAYNGLIFTSLTEEKARSIGETRSMSIPDSEDGREQWTTDSYVYDLFVNARQPFDVKNPNAVKDILDALEGQLTAYDFYLGMEVPVSRKEAEKILEGGNSWRVVETPSMQEIIRSRGYDAIHALDEGVQYMAVFAPNQLKASGKYLYSERNTGVFSPGNNDIRFRKSIMASPLPLPVTGV</sequence>
<reference evidence="2" key="2">
    <citation type="journal article" date="1999" name="J. Bacteriol.">
        <title>Molecular evolution of the pathogenicity island of enterotoxigenic Bacteroides fragilis strains.</title>
        <authorList>
            <person name="Franco A.A."/>
            <person name="Cheng R.K."/>
            <person name="Chung G.T."/>
            <person name="Wu S."/>
            <person name="Oh H.B."/>
            <person name="Sears C.L."/>
        </authorList>
    </citation>
    <scope>NUCLEOTIDE SEQUENCE</scope>
    <source>
        <strain evidence="2">86-5443-2-2</strain>
    </source>
</reference>
<dbReference type="AlphaFoldDB" id="Q6UCA1"/>